<evidence type="ECO:0000259" key="7">
    <source>
        <dbReference type="PROSITE" id="PS50052"/>
    </source>
</evidence>
<keyword evidence="9" id="KW-1185">Reference proteome</keyword>
<dbReference type="EMBL" id="CCKQ01010946">
    <property type="protein sequence ID" value="CDW82472.1"/>
    <property type="molecule type" value="Genomic_DNA"/>
</dbReference>
<dbReference type="NCBIfam" id="TIGR03263">
    <property type="entry name" value="guanyl_kin"/>
    <property type="match status" value="1"/>
</dbReference>
<dbReference type="PANTHER" id="PTHR23117">
    <property type="entry name" value="GUANYLATE KINASE-RELATED"/>
    <property type="match status" value="1"/>
</dbReference>
<dbReference type="InterPro" id="IPR027417">
    <property type="entry name" value="P-loop_NTPase"/>
</dbReference>
<name>A0A078AM25_STYLE</name>
<dbReference type="GO" id="GO:0004385">
    <property type="term" value="F:GMP kinase activity"/>
    <property type="evidence" value="ECO:0007669"/>
    <property type="project" value="UniProtKB-EC"/>
</dbReference>
<dbReference type="FunFam" id="3.30.63.10:FF:000002">
    <property type="entry name" value="Guanylate kinase 1"/>
    <property type="match status" value="1"/>
</dbReference>
<dbReference type="SUPFAM" id="SSF52540">
    <property type="entry name" value="P-loop containing nucleoside triphosphate hydrolases"/>
    <property type="match status" value="1"/>
</dbReference>
<dbReference type="Gene3D" id="3.30.63.10">
    <property type="entry name" value="Guanylate Kinase phosphate binding domain"/>
    <property type="match status" value="1"/>
</dbReference>
<dbReference type="FunFam" id="3.40.50.300:FF:000776">
    <property type="entry name" value="Guanylate kinase 2"/>
    <property type="match status" value="1"/>
</dbReference>
<evidence type="ECO:0000256" key="5">
    <source>
        <dbReference type="ARBA" id="ARBA00022777"/>
    </source>
</evidence>
<dbReference type="OrthoDB" id="6334211at2759"/>
<keyword evidence="3" id="KW-0808">Transferase</keyword>
<dbReference type="InterPro" id="IPR008145">
    <property type="entry name" value="GK/Ca_channel_bsu"/>
</dbReference>
<dbReference type="FunCoup" id="A0A078AM25">
    <property type="interactions" value="213"/>
</dbReference>
<dbReference type="Pfam" id="PF00625">
    <property type="entry name" value="Guanylate_kin"/>
    <property type="match status" value="1"/>
</dbReference>
<evidence type="ECO:0000313" key="8">
    <source>
        <dbReference type="EMBL" id="CDW82472.1"/>
    </source>
</evidence>
<dbReference type="EC" id="2.7.4.8" evidence="2"/>
<evidence type="ECO:0000256" key="6">
    <source>
        <dbReference type="ARBA" id="ARBA00022840"/>
    </source>
</evidence>
<proteinExistence type="inferred from homology"/>
<dbReference type="InterPro" id="IPR020590">
    <property type="entry name" value="Guanylate_kinase_CS"/>
</dbReference>
<dbReference type="AlphaFoldDB" id="A0A078AM25"/>
<keyword evidence="4" id="KW-0547">Nucleotide-binding</keyword>
<evidence type="ECO:0000256" key="2">
    <source>
        <dbReference type="ARBA" id="ARBA00012961"/>
    </source>
</evidence>
<dbReference type="Proteomes" id="UP000039865">
    <property type="component" value="Unassembled WGS sequence"/>
</dbReference>
<organism evidence="8 9">
    <name type="scientific">Stylonychia lemnae</name>
    <name type="common">Ciliate</name>
    <dbReference type="NCBI Taxonomy" id="5949"/>
    <lineage>
        <taxon>Eukaryota</taxon>
        <taxon>Sar</taxon>
        <taxon>Alveolata</taxon>
        <taxon>Ciliophora</taxon>
        <taxon>Intramacronucleata</taxon>
        <taxon>Spirotrichea</taxon>
        <taxon>Stichotrichia</taxon>
        <taxon>Sporadotrichida</taxon>
        <taxon>Oxytrichidae</taxon>
        <taxon>Stylonychinae</taxon>
        <taxon>Stylonychia</taxon>
    </lineage>
</organism>
<evidence type="ECO:0000256" key="1">
    <source>
        <dbReference type="ARBA" id="ARBA00005790"/>
    </source>
</evidence>
<comment type="similarity">
    <text evidence="1">Belongs to the guanylate kinase family.</text>
</comment>
<dbReference type="PROSITE" id="PS00856">
    <property type="entry name" value="GUANYLATE_KINASE_1"/>
    <property type="match status" value="1"/>
</dbReference>
<feature type="domain" description="Guanylate kinase-like" evidence="7">
    <location>
        <begin position="93"/>
        <end position="276"/>
    </location>
</feature>
<dbReference type="InParanoid" id="A0A078AM25"/>
<keyword evidence="5 8" id="KW-0418">Kinase</keyword>
<dbReference type="CDD" id="cd00071">
    <property type="entry name" value="GMPK"/>
    <property type="match status" value="1"/>
</dbReference>
<dbReference type="InterPro" id="IPR017665">
    <property type="entry name" value="Guanylate_kinase"/>
</dbReference>
<accession>A0A078AM25</accession>
<dbReference type="PROSITE" id="PS50052">
    <property type="entry name" value="GUANYLATE_KINASE_2"/>
    <property type="match status" value="1"/>
</dbReference>
<reference evidence="8 9" key="1">
    <citation type="submission" date="2014-06" db="EMBL/GenBank/DDBJ databases">
        <authorList>
            <person name="Swart Estienne"/>
        </authorList>
    </citation>
    <scope>NUCLEOTIDE SEQUENCE [LARGE SCALE GENOMIC DNA]</scope>
    <source>
        <strain evidence="8 9">130c</strain>
    </source>
</reference>
<evidence type="ECO:0000256" key="3">
    <source>
        <dbReference type="ARBA" id="ARBA00022679"/>
    </source>
</evidence>
<evidence type="ECO:0000313" key="9">
    <source>
        <dbReference type="Proteomes" id="UP000039865"/>
    </source>
</evidence>
<dbReference type="InterPro" id="IPR008144">
    <property type="entry name" value="Guanylate_kin-like_dom"/>
</dbReference>
<sequence>MEVQPKTVEDQTFNDYNVPIFSQFTYSFPNMEKTQMKELKQFIKVQLQLQELYVNYVKNVQNSSNQEALENGHSDAQLQNSHFDIAQIQKVLYKPLVIVGPSGAGKGTLIDHIVTKYSDKFGFSVSYTTRNPRVGEVHGKNYYFVSKEEFQKKIENNDFIEYCQVHTNFYGTEKAQVRDFQKSGIIPLLDIDIQGAKKVYAAFPEANFIFICPPSMQELKNRLVKRSTDSEEQIQIRLRNAEKEISECLYSKQMIQYRIVNEDLNKSFQIFTKLIEALYDNELGLVSDQSEPAQINGQYIIDL</sequence>
<dbReference type="PANTHER" id="PTHR23117:SF13">
    <property type="entry name" value="GUANYLATE KINASE"/>
    <property type="match status" value="1"/>
</dbReference>
<dbReference type="GO" id="GO:0005524">
    <property type="term" value="F:ATP binding"/>
    <property type="evidence" value="ECO:0007669"/>
    <property type="project" value="UniProtKB-KW"/>
</dbReference>
<dbReference type="Gene3D" id="3.40.50.300">
    <property type="entry name" value="P-loop containing nucleotide triphosphate hydrolases"/>
    <property type="match status" value="1"/>
</dbReference>
<dbReference type="SMART" id="SM00072">
    <property type="entry name" value="GuKc"/>
    <property type="match status" value="1"/>
</dbReference>
<dbReference type="GO" id="GO:0005829">
    <property type="term" value="C:cytosol"/>
    <property type="evidence" value="ECO:0007669"/>
    <property type="project" value="TreeGrafter"/>
</dbReference>
<protein>
    <recommendedName>
        <fullName evidence="2">guanylate kinase</fullName>
        <ecNumber evidence="2">2.7.4.8</ecNumber>
    </recommendedName>
</protein>
<keyword evidence="6" id="KW-0067">ATP-binding</keyword>
<evidence type="ECO:0000256" key="4">
    <source>
        <dbReference type="ARBA" id="ARBA00022741"/>
    </source>
</evidence>
<gene>
    <name evidence="8" type="primary">Contig16945.g18048</name>
    <name evidence="8" type="ORF">STYLEM_11505</name>
</gene>